<dbReference type="PANTHER" id="PTHR19372:SF7">
    <property type="entry name" value="SULFITE OXIDASE, MITOCHONDRIAL"/>
    <property type="match status" value="1"/>
</dbReference>
<dbReference type="AlphaFoldDB" id="A0A3N0GTK3"/>
<reference evidence="4 5" key="1">
    <citation type="submission" date="2018-11" db="EMBL/GenBank/DDBJ databases">
        <authorList>
            <person name="Li F."/>
        </authorList>
    </citation>
    <scope>NUCLEOTIDE SEQUENCE [LARGE SCALE GENOMIC DNA]</scope>
    <source>
        <strain evidence="4 5">Gsoil 818</strain>
    </source>
</reference>
<dbReference type="GO" id="GO:0006790">
    <property type="term" value="P:sulfur compound metabolic process"/>
    <property type="evidence" value="ECO:0007669"/>
    <property type="project" value="TreeGrafter"/>
</dbReference>
<evidence type="ECO:0000256" key="1">
    <source>
        <dbReference type="SAM" id="Phobius"/>
    </source>
</evidence>
<proteinExistence type="predicted"/>
<protein>
    <submittedName>
        <fullName evidence="4">Oxidoreductase</fullName>
    </submittedName>
</protein>
<dbReference type="Pfam" id="PF00174">
    <property type="entry name" value="Oxidored_molyb"/>
    <property type="match status" value="1"/>
</dbReference>
<dbReference type="Gene3D" id="3.90.420.10">
    <property type="entry name" value="Oxidoreductase, molybdopterin-binding domain"/>
    <property type="match status" value="1"/>
</dbReference>
<sequence length="510" mass="53385">MRRRAGPTFVHAGAGVLAASFGMALAHLVAALTDPAASPVLAVGSTVIDATPTPVKEWAVRHFGTADKTILIGNVLLVTLLAAALAGVLARRRLGAGLGLLGALVALAGAAALHRPDATPRDVVPSLVAAVGGLLALWWLARPRGPRTGAPEDTTAGPGASRRAILAGSGVLLLGGVVAAGAGQLIVRARSRIADIVLPRPSTSLSPLPTGLEADHPGISPFRTPNGRFYRVDTKLTVPIVDHRTWRLRVDGMVDRELSFSYDDLRDLAVEEHDITLTCVSNTVGGKLVGAARWLGVPVATLLDMAGPKAGADQVLSVDVDDFTISTPLAVLTDGRPALVAIGMNGEPLPRAHGFPARLVTPGLYGFVGATKWLARLTVTTYAEDRAYWTRRDWATDAPIKLSSRIDTPRPLSTIRAGTHAIGGVAWAQHNGVAKVEVRIDGGAWQPATLGPDAGVDYWRQWYLPWDARPGSHQLAVRATGRDGTVQTAVRASSFPAGSSGIQELVVNVT</sequence>
<dbReference type="InterPro" id="IPR014756">
    <property type="entry name" value="Ig_E-set"/>
</dbReference>
<dbReference type="GO" id="GO:0008482">
    <property type="term" value="F:sulfite oxidase activity"/>
    <property type="evidence" value="ECO:0007669"/>
    <property type="project" value="TreeGrafter"/>
</dbReference>
<feature type="transmembrane region" description="Helical" evidence="1">
    <location>
        <begin position="123"/>
        <end position="141"/>
    </location>
</feature>
<keyword evidence="1" id="KW-0472">Membrane</keyword>
<keyword evidence="1" id="KW-0812">Transmembrane</keyword>
<dbReference type="InterPro" id="IPR000572">
    <property type="entry name" value="OxRdtase_Mopterin-bd_dom"/>
</dbReference>
<accession>A0A3N0GTK3</accession>
<evidence type="ECO:0000256" key="2">
    <source>
        <dbReference type="SAM" id="SignalP"/>
    </source>
</evidence>
<feature type="signal peptide" evidence="2">
    <location>
        <begin position="1"/>
        <end position="26"/>
    </location>
</feature>
<dbReference type="GO" id="GO:0043546">
    <property type="term" value="F:molybdopterin cofactor binding"/>
    <property type="evidence" value="ECO:0007669"/>
    <property type="project" value="TreeGrafter"/>
</dbReference>
<feature type="domain" description="Oxidoreductase molybdopterin-binding" evidence="3">
    <location>
        <begin position="236"/>
        <end position="385"/>
    </location>
</feature>
<keyword evidence="2" id="KW-0732">Signal</keyword>
<dbReference type="InterPro" id="IPR036374">
    <property type="entry name" value="OxRdtase_Mopterin-bd_sf"/>
</dbReference>
<feature type="transmembrane region" description="Helical" evidence="1">
    <location>
        <begin position="164"/>
        <end position="187"/>
    </location>
</feature>
<keyword evidence="1" id="KW-1133">Transmembrane helix</keyword>
<dbReference type="SUPFAM" id="SSF56524">
    <property type="entry name" value="Oxidoreductase molybdopterin-binding domain"/>
    <property type="match status" value="1"/>
</dbReference>
<comment type="caution">
    <text evidence="4">The sequence shown here is derived from an EMBL/GenBank/DDBJ whole genome shotgun (WGS) entry which is preliminary data.</text>
</comment>
<gene>
    <name evidence="4" type="ORF">EFL26_05900</name>
</gene>
<dbReference type="RefSeq" id="WP_123221973.1">
    <property type="nucleotide sequence ID" value="NZ_RJSF01000019.1"/>
</dbReference>
<evidence type="ECO:0000313" key="4">
    <source>
        <dbReference type="EMBL" id="RNM15721.1"/>
    </source>
</evidence>
<evidence type="ECO:0000313" key="5">
    <source>
        <dbReference type="Proteomes" id="UP000279994"/>
    </source>
</evidence>
<dbReference type="GO" id="GO:0020037">
    <property type="term" value="F:heme binding"/>
    <property type="evidence" value="ECO:0007669"/>
    <property type="project" value="TreeGrafter"/>
</dbReference>
<feature type="transmembrane region" description="Helical" evidence="1">
    <location>
        <begin position="94"/>
        <end position="111"/>
    </location>
</feature>
<name>A0A3N0GTK3_9ACTN</name>
<dbReference type="SUPFAM" id="SSF81296">
    <property type="entry name" value="E set domains"/>
    <property type="match status" value="1"/>
</dbReference>
<dbReference type="EMBL" id="RJSF01000019">
    <property type="protein sequence ID" value="RNM15721.1"/>
    <property type="molecule type" value="Genomic_DNA"/>
</dbReference>
<dbReference type="Proteomes" id="UP000279994">
    <property type="component" value="Unassembled WGS sequence"/>
</dbReference>
<feature type="chain" id="PRO_5039575048" evidence="2">
    <location>
        <begin position="27"/>
        <end position="510"/>
    </location>
</feature>
<dbReference type="Gene3D" id="2.60.40.650">
    <property type="match status" value="1"/>
</dbReference>
<dbReference type="OrthoDB" id="9795587at2"/>
<dbReference type="PANTHER" id="PTHR19372">
    <property type="entry name" value="SULFITE REDUCTASE"/>
    <property type="match status" value="1"/>
</dbReference>
<evidence type="ECO:0000259" key="3">
    <source>
        <dbReference type="Pfam" id="PF00174"/>
    </source>
</evidence>
<feature type="transmembrane region" description="Helical" evidence="1">
    <location>
        <begin position="70"/>
        <end position="89"/>
    </location>
</feature>
<keyword evidence="5" id="KW-1185">Reference proteome</keyword>
<organism evidence="4 5">
    <name type="scientific">Nocardioides pocheonensis</name>
    <dbReference type="NCBI Taxonomy" id="661485"/>
    <lineage>
        <taxon>Bacteria</taxon>
        <taxon>Bacillati</taxon>
        <taxon>Actinomycetota</taxon>
        <taxon>Actinomycetes</taxon>
        <taxon>Propionibacteriales</taxon>
        <taxon>Nocardioidaceae</taxon>
        <taxon>Nocardioides</taxon>
    </lineage>
</organism>